<dbReference type="CDD" id="cd06828">
    <property type="entry name" value="PLPDE_III_DapDC"/>
    <property type="match status" value="1"/>
</dbReference>
<comment type="catalytic activity">
    <reaction evidence="5 8">
        <text>meso-2,6-diaminopimelate + H(+) = L-lysine + CO2</text>
        <dbReference type="Rhea" id="RHEA:15101"/>
        <dbReference type="ChEBI" id="CHEBI:15378"/>
        <dbReference type="ChEBI" id="CHEBI:16526"/>
        <dbReference type="ChEBI" id="CHEBI:32551"/>
        <dbReference type="ChEBI" id="CHEBI:57791"/>
        <dbReference type="EC" id="4.1.1.20"/>
    </reaction>
</comment>
<dbReference type="PRINTS" id="PR01179">
    <property type="entry name" value="ODADCRBXLASE"/>
</dbReference>
<feature type="binding site" evidence="5">
    <location>
        <position position="229"/>
    </location>
    <ligand>
        <name>pyridoxal 5'-phosphate</name>
        <dbReference type="ChEBI" id="CHEBI:597326"/>
    </ligand>
</feature>
<feature type="binding site" evidence="5">
    <location>
        <position position="379"/>
    </location>
    <ligand>
        <name>pyridoxal 5'-phosphate</name>
        <dbReference type="ChEBI" id="CHEBI:597326"/>
    </ligand>
</feature>
<name>A0A2G0QA04_XENHO</name>
<feature type="binding site" evidence="5">
    <location>
        <position position="309"/>
    </location>
    <ligand>
        <name>substrate</name>
    </ligand>
</feature>
<evidence type="ECO:0000256" key="7">
    <source>
        <dbReference type="PIRSR" id="PIRSR600183-50"/>
    </source>
</evidence>
<comment type="similarity">
    <text evidence="5">Belongs to the Orn/Lys/Arg decarboxylase class-II family. LysA subfamily.</text>
</comment>
<evidence type="ECO:0000256" key="1">
    <source>
        <dbReference type="ARBA" id="ARBA00001933"/>
    </source>
</evidence>
<feature type="binding site" evidence="5">
    <location>
        <position position="379"/>
    </location>
    <ligand>
        <name>substrate</name>
    </ligand>
</feature>
<evidence type="ECO:0000256" key="5">
    <source>
        <dbReference type="HAMAP-Rule" id="MF_02120"/>
    </source>
</evidence>
<dbReference type="InterPro" id="IPR022653">
    <property type="entry name" value="De-COase2_pyr-phos_BS"/>
</dbReference>
<feature type="binding site" evidence="5">
    <location>
        <position position="273"/>
    </location>
    <ligand>
        <name>substrate</name>
    </ligand>
</feature>
<dbReference type="Gene3D" id="3.20.20.10">
    <property type="entry name" value="Alanine racemase"/>
    <property type="match status" value="1"/>
</dbReference>
<dbReference type="RefSeq" id="WP_069316650.1">
    <property type="nucleotide sequence ID" value="NZ_CAWNQJ010000046.1"/>
</dbReference>
<organism evidence="11 13">
    <name type="scientific">Xenorhabdus hominickii</name>
    <dbReference type="NCBI Taxonomy" id="351679"/>
    <lineage>
        <taxon>Bacteria</taxon>
        <taxon>Pseudomonadati</taxon>
        <taxon>Pseudomonadota</taxon>
        <taxon>Gammaproteobacteria</taxon>
        <taxon>Enterobacterales</taxon>
        <taxon>Morganellaceae</taxon>
        <taxon>Xenorhabdus</taxon>
    </lineage>
</organism>
<protein>
    <recommendedName>
        <fullName evidence="5 6">Diaminopimelate decarboxylase</fullName>
        <shortName evidence="5">DAP decarboxylase</shortName>
        <shortName evidence="5">DAPDC</shortName>
        <ecNumber evidence="5 6">4.1.1.20</ecNumber>
    </recommendedName>
</protein>
<dbReference type="PRINTS" id="PR01181">
    <property type="entry name" value="DAPDCRBXLASE"/>
</dbReference>
<evidence type="ECO:0000313" key="10">
    <source>
        <dbReference type="EMBL" id="AOM40959.1"/>
    </source>
</evidence>
<feature type="binding site" evidence="5">
    <location>
        <position position="344"/>
    </location>
    <ligand>
        <name>substrate</name>
    </ligand>
</feature>
<evidence type="ECO:0000256" key="2">
    <source>
        <dbReference type="ARBA" id="ARBA00022793"/>
    </source>
</evidence>
<evidence type="ECO:0000256" key="4">
    <source>
        <dbReference type="ARBA" id="ARBA00023239"/>
    </source>
</evidence>
<dbReference type="UniPathway" id="UPA00034">
    <property type="reaction ID" value="UER00027"/>
</dbReference>
<dbReference type="OrthoDB" id="9802241at2"/>
<dbReference type="EMBL" id="NJAI01000002">
    <property type="protein sequence ID" value="PHM56065.1"/>
    <property type="molecule type" value="Genomic_DNA"/>
</dbReference>
<reference evidence="11 13" key="2">
    <citation type="journal article" date="2017" name="Nat. Microbiol.">
        <title>Natural product diversity associated with the nematode symbionts Photorhabdus and Xenorhabdus.</title>
        <authorList>
            <person name="Tobias N.J."/>
            <person name="Wolff H."/>
            <person name="Djahanschiri B."/>
            <person name="Grundmann F."/>
            <person name="Kronenwerth M."/>
            <person name="Shi Y.M."/>
            <person name="Simonyi S."/>
            <person name="Grun P."/>
            <person name="Shapiro-Ilan D."/>
            <person name="Pidot S.J."/>
            <person name="Stinear T.P."/>
            <person name="Ebersberger I."/>
            <person name="Bode H.B."/>
        </authorList>
    </citation>
    <scope>NUCLEOTIDE SEQUENCE [LARGE SCALE GENOMIC DNA]</scope>
    <source>
        <strain evidence="11 13">DSM 17903</strain>
    </source>
</reference>
<feature type="binding site" evidence="5">
    <location>
        <begin position="270"/>
        <end position="273"/>
    </location>
    <ligand>
        <name>pyridoxal 5'-phosphate</name>
        <dbReference type="ChEBI" id="CHEBI:597326"/>
    </ligand>
</feature>
<feature type="binding site" evidence="5">
    <location>
        <position position="313"/>
    </location>
    <ligand>
        <name>substrate</name>
    </ligand>
</feature>
<feature type="modified residue" description="N6-(pyridoxal phosphate)lysine" evidence="5 7">
    <location>
        <position position="56"/>
    </location>
</feature>
<keyword evidence="12" id="KW-1185">Reference proteome</keyword>
<reference evidence="10 12" key="1">
    <citation type="submission" date="2016-06" db="EMBL/GenBank/DDBJ databases">
        <title>Bacterial characters and pathogenicity of Xenorhabdus hominickii from an entomopathogenic nematode, Steinernema monticolum.</title>
        <authorList>
            <person name="Park Y."/>
            <person name="Kim Y."/>
        </authorList>
    </citation>
    <scope>NUCLEOTIDE SEQUENCE [LARGE SCALE GENOMIC DNA]</scope>
    <source>
        <strain evidence="10 12">ANU1</strain>
    </source>
</reference>
<evidence type="ECO:0000313" key="12">
    <source>
        <dbReference type="Proteomes" id="UP000094600"/>
    </source>
</evidence>
<comment type="cofactor">
    <cofactor evidence="1 5 7 8">
        <name>pyridoxal 5'-phosphate</name>
        <dbReference type="ChEBI" id="CHEBI:597326"/>
    </cofactor>
</comment>
<comment type="pathway">
    <text evidence="5 8">Amino-acid biosynthesis; L-lysine biosynthesis via DAP pathway; L-lysine from DL-2,6-diaminopimelate: step 1/1.</text>
</comment>
<comment type="function">
    <text evidence="5">Specifically catalyzes the decarboxylation of meso-diaminopimelate (meso-DAP) to L-lysine.</text>
</comment>
<dbReference type="Proteomes" id="UP000225433">
    <property type="component" value="Unassembled WGS sequence"/>
</dbReference>
<dbReference type="PANTHER" id="PTHR43727">
    <property type="entry name" value="DIAMINOPIMELATE DECARBOXYLASE"/>
    <property type="match status" value="1"/>
</dbReference>
<dbReference type="Gene3D" id="2.40.37.10">
    <property type="entry name" value="Lyase, Ornithine Decarboxylase, Chain A, domain 1"/>
    <property type="match status" value="1"/>
</dbReference>
<keyword evidence="5 8" id="KW-0457">Lysine biosynthesis</keyword>
<dbReference type="NCBIfam" id="TIGR01048">
    <property type="entry name" value="lysA"/>
    <property type="match status" value="1"/>
</dbReference>
<proteinExistence type="inferred from homology"/>
<dbReference type="InterPro" id="IPR002986">
    <property type="entry name" value="DAP_deCOOHase_LysA"/>
</dbReference>
<feature type="domain" description="Orn/DAP/Arg decarboxylase 2 N-terminal" evidence="9">
    <location>
        <begin position="46"/>
        <end position="277"/>
    </location>
</feature>
<dbReference type="GO" id="GO:0030170">
    <property type="term" value="F:pyridoxal phosphate binding"/>
    <property type="evidence" value="ECO:0007669"/>
    <property type="project" value="UniProtKB-UniRule"/>
</dbReference>
<evidence type="ECO:0000256" key="3">
    <source>
        <dbReference type="ARBA" id="ARBA00022898"/>
    </source>
</evidence>
<keyword evidence="2 5" id="KW-0210">Decarboxylase</keyword>
<dbReference type="Proteomes" id="UP000094600">
    <property type="component" value="Chromosome"/>
</dbReference>
<dbReference type="InterPro" id="IPR029066">
    <property type="entry name" value="PLP-binding_barrel"/>
</dbReference>
<evidence type="ECO:0000313" key="11">
    <source>
        <dbReference type="EMBL" id="PHM56065.1"/>
    </source>
</evidence>
<dbReference type="InterPro" id="IPR000183">
    <property type="entry name" value="Orn/DAP/Arg_de-COase"/>
</dbReference>
<dbReference type="EC" id="4.1.1.20" evidence="5 6"/>
<dbReference type="Pfam" id="PF02784">
    <property type="entry name" value="Orn_Arg_deC_N"/>
    <property type="match status" value="1"/>
</dbReference>
<dbReference type="HAMAP" id="MF_02120">
    <property type="entry name" value="LysA"/>
    <property type="match status" value="1"/>
</dbReference>
<dbReference type="SUPFAM" id="SSF51419">
    <property type="entry name" value="PLP-binding barrel"/>
    <property type="match status" value="1"/>
</dbReference>
<keyword evidence="4 5" id="KW-0456">Lyase</keyword>
<dbReference type="GO" id="GO:0008836">
    <property type="term" value="F:diaminopimelate decarboxylase activity"/>
    <property type="evidence" value="ECO:0007669"/>
    <property type="project" value="UniProtKB-UniRule"/>
</dbReference>
<dbReference type="PROSITE" id="PS00878">
    <property type="entry name" value="ODR_DC_2_1"/>
    <property type="match status" value="1"/>
</dbReference>
<dbReference type="InterPro" id="IPR022644">
    <property type="entry name" value="De-COase2_N"/>
</dbReference>
<dbReference type="AlphaFoldDB" id="A0A2G0QA04"/>
<dbReference type="PANTHER" id="PTHR43727:SF2">
    <property type="entry name" value="GROUP IV DECARBOXYLASE"/>
    <property type="match status" value="1"/>
</dbReference>
<dbReference type="KEGG" id="xho:A9255_10435"/>
<dbReference type="EMBL" id="CP016176">
    <property type="protein sequence ID" value="AOM40959.1"/>
    <property type="molecule type" value="Genomic_DNA"/>
</dbReference>
<evidence type="ECO:0000313" key="13">
    <source>
        <dbReference type="Proteomes" id="UP000225433"/>
    </source>
</evidence>
<feature type="active site" description="Proton donor" evidence="7">
    <location>
        <position position="343"/>
    </location>
</feature>
<dbReference type="InterPro" id="IPR009006">
    <property type="entry name" value="Ala_racemase/Decarboxylase_C"/>
</dbReference>
<keyword evidence="5" id="KW-0028">Amino-acid biosynthesis</keyword>
<comment type="subunit">
    <text evidence="5">Homodimer.</text>
</comment>
<accession>A0A2G0QA04</accession>
<evidence type="ECO:0000259" key="9">
    <source>
        <dbReference type="Pfam" id="PF02784"/>
    </source>
</evidence>
<dbReference type="GO" id="GO:0009089">
    <property type="term" value="P:lysine biosynthetic process via diaminopimelate"/>
    <property type="evidence" value="ECO:0007669"/>
    <property type="project" value="UniProtKB-UniRule"/>
</dbReference>
<sequence length="421" mass="46840">MATSTFTGDLGANFILENLFRLPTQYGTPLWIYDGDNIIKQIKKLKQFDVIRFAQKACSNTHILRLMKEQGVKVDAVSLGEVERALYAGFKSGRDKSEIVFTADVIDEATLSRVIELDIPVNAGSIDMLEQIGKRQFGHPVWLRINPGFGHGHSQKTNTGGENSKHGIWFQDLPLAIEKIHQHGLKLVGLHMHIGSGVDYQHLANVCDAMVEQVVLCEVDIQAISAGGGLSVPYKMGEEAVDTEHYYNLWHQARQRIEQHLGHHVALEIEPGRFLVAESGILMAEVRAVKTMGSRRYVLVDAGFNDLMRPAMYGSYHHISVLPVNENINDVNLQETIVAGPLCESGDVFTQLEGGEVIPRMLPPVCVGDYLIFHDTGAYGASMSSNYNSRPLIPEILFTEGEARLIRRRQTIEELLSLESI</sequence>
<dbReference type="STRING" id="351679.A9255_10435"/>
<evidence type="ECO:0000256" key="6">
    <source>
        <dbReference type="NCBIfam" id="TIGR01048"/>
    </source>
</evidence>
<evidence type="ECO:0000256" key="8">
    <source>
        <dbReference type="RuleBase" id="RU003738"/>
    </source>
</evidence>
<gene>
    <name evidence="5" type="primary">lysA</name>
    <name evidence="10" type="ORF">A9255_10435</name>
    <name evidence="11" type="ORF">Xhom_01531</name>
</gene>
<dbReference type="SUPFAM" id="SSF50621">
    <property type="entry name" value="Alanine racemase C-terminal domain-like"/>
    <property type="match status" value="1"/>
</dbReference>
<keyword evidence="3 5" id="KW-0663">Pyridoxal phosphate</keyword>